<feature type="transmembrane region" description="Helical" evidence="7">
    <location>
        <begin position="235"/>
        <end position="261"/>
    </location>
</feature>
<evidence type="ECO:0000256" key="1">
    <source>
        <dbReference type="ARBA" id="ARBA00004651"/>
    </source>
</evidence>
<evidence type="ECO:0000313" key="9">
    <source>
        <dbReference type="EMBL" id="MBZ2386896.1"/>
    </source>
</evidence>
<keyword evidence="4 7" id="KW-0812">Transmembrane</keyword>
<comment type="caution">
    <text evidence="9">The sequence shown here is derived from an EMBL/GenBank/DDBJ whole genome shotgun (WGS) entry which is preliminary data.</text>
</comment>
<dbReference type="PANTHER" id="PTHR43163:SF6">
    <property type="entry name" value="DIPEPTIDE TRANSPORT SYSTEM PERMEASE PROTEIN DPPB-RELATED"/>
    <property type="match status" value="1"/>
</dbReference>
<proteinExistence type="inferred from homology"/>
<evidence type="ECO:0000256" key="5">
    <source>
        <dbReference type="ARBA" id="ARBA00022989"/>
    </source>
</evidence>
<feature type="transmembrane region" description="Helical" evidence="7">
    <location>
        <begin position="281"/>
        <end position="307"/>
    </location>
</feature>
<comment type="similarity">
    <text evidence="7">Belongs to the binding-protein-dependent transport system permease family.</text>
</comment>
<accession>A0ABS7SZD9</accession>
<keyword evidence="5 7" id="KW-1133">Transmembrane helix</keyword>
<evidence type="ECO:0000259" key="8">
    <source>
        <dbReference type="PROSITE" id="PS50928"/>
    </source>
</evidence>
<evidence type="ECO:0000256" key="2">
    <source>
        <dbReference type="ARBA" id="ARBA00022448"/>
    </source>
</evidence>
<keyword evidence="3" id="KW-1003">Cell membrane</keyword>
<keyword evidence="2 7" id="KW-0813">Transport</keyword>
<dbReference type="PROSITE" id="PS50928">
    <property type="entry name" value="ABC_TM1"/>
    <property type="match status" value="1"/>
</dbReference>
<dbReference type="PANTHER" id="PTHR43163">
    <property type="entry name" value="DIPEPTIDE TRANSPORT SYSTEM PERMEASE PROTEIN DPPB-RELATED"/>
    <property type="match status" value="1"/>
</dbReference>
<evidence type="ECO:0000256" key="4">
    <source>
        <dbReference type="ARBA" id="ARBA00022692"/>
    </source>
</evidence>
<evidence type="ECO:0000256" key="6">
    <source>
        <dbReference type="ARBA" id="ARBA00023136"/>
    </source>
</evidence>
<gene>
    <name evidence="9" type="ORF">K8P03_06330</name>
</gene>
<feature type="transmembrane region" description="Helical" evidence="7">
    <location>
        <begin position="97"/>
        <end position="116"/>
    </location>
</feature>
<dbReference type="EMBL" id="JAIPME010000002">
    <property type="protein sequence ID" value="MBZ2386896.1"/>
    <property type="molecule type" value="Genomic_DNA"/>
</dbReference>
<evidence type="ECO:0000256" key="7">
    <source>
        <dbReference type="RuleBase" id="RU363032"/>
    </source>
</evidence>
<protein>
    <submittedName>
        <fullName evidence="9">ABC transporter permease</fullName>
    </submittedName>
</protein>
<feature type="transmembrane region" description="Helical" evidence="7">
    <location>
        <begin position="128"/>
        <end position="161"/>
    </location>
</feature>
<comment type="subcellular location">
    <subcellularLocation>
        <location evidence="1 7">Cell membrane</location>
        <topology evidence="1 7">Multi-pass membrane protein</topology>
    </subcellularLocation>
</comment>
<organism evidence="9 10">
    <name type="scientific">Anaerococcus murdochii</name>
    <dbReference type="NCBI Taxonomy" id="411577"/>
    <lineage>
        <taxon>Bacteria</taxon>
        <taxon>Bacillati</taxon>
        <taxon>Bacillota</taxon>
        <taxon>Tissierellia</taxon>
        <taxon>Tissierellales</taxon>
        <taxon>Peptoniphilaceae</taxon>
        <taxon>Anaerococcus</taxon>
    </lineage>
</organism>
<reference evidence="9 10" key="1">
    <citation type="submission" date="2021-08" db="EMBL/GenBank/DDBJ databases">
        <title>FDA dAtabase for Regulatory Grade micrObial Sequences (FDA-ARGOS): Supporting development and validation of Infectious Disease Dx tests.</title>
        <authorList>
            <person name="Sproer C."/>
            <person name="Gronow S."/>
            <person name="Severitt S."/>
            <person name="Schroder I."/>
            <person name="Tallon L."/>
            <person name="Sadzewicz L."/>
            <person name="Zhao X."/>
            <person name="Boylan J."/>
            <person name="Ott S."/>
            <person name="Bowen H."/>
            <person name="Vavikolanu K."/>
            <person name="Hazen T."/>
            <person name="Aluvathingal J."/>
            <person name="Nadendla S."/>
            <person name="Lowell S."/>
            <person name="Myers T."/>
            <person name="Yan Y."/>
            <person name="Sichtig H."/>
        </authorList>
    </citation>
    <scope>NUCLEOTIDE SEQUENCE [LARGE SCALE GENOMIC DNA]</scope>
    <source>
        <strain evidence="9 10">FDAARGOS_1460</strain>
    </source>
</reference>
<keyword evidence="10" id="KW-1185">Reference proteome</keyword>
<name>A0ABS7SZD9_9FIRM</name>
<dbReference type="Gene3D" id="1.10.3720.10">
    <property type="entry name" value="MetI-like"/>
    <property type="match status" value="1"/>
</dbReference>
<evidence type="ECO:0000313" key="10">
    <source>
        <dbReference type="Proteomes" id="UP000734271"/>
    </source>
</evidence>
<dbReference type="Pfam" id="PF00528">
    <property type="entry name" value="BPD_transp_1"/>
    <property type="match status" value="1"/>
</dbReference>
<dbReference type="RefSeq" id="WP_223419464.1">
    <property type="nucleotide sequence ID" value="NZ_JAIPME010000002.1"/>
</dbReference>
<dbReference type="InterPro" id="IPR035906">
    <property type="entry name" value="MetI-like_sf"/>
</dbReference>
<dbReference type="CDD" id="cd06261">
    <property type="entry name" value="TM_PBP2"/>
    <property type="match status" value="1"/>
</dbReference>
<feature type="domain" description="ABC transmembrane type-1" evidence="8">
    <location>
        <begin position="95"/>
        <end position="304"/>
    </location>
</feature>
<keyword evidence="6 7" id="KW-0472">Membrane</keyword>
<dbReference type="Proteomes" id="UP000734271">
    <property type="component" value="Unassembled WGS sequence"/>
</dbReference>
<sequence length="315" mass="35413">MTKAITKKIISLILTLFFVSLLIFFVFQIIGGNPAEIILGTEADPQQILALEKELGLDKPIFERYINWILGLLRLDMGMSLKYQIPVRELFFKKLPVTMWLTFYSLILSIIIAIPLSIQITMKSDKWYASIITAITQLGISIPSFWLAFLLIHVFAVRFGIFSTLSFNIMGGDFFDKLRNFFLPSLAIAIPNIATIIRYMQAALLDEINKDYVRTARMKGMELREILYKHVLRNALIPVITVIGMCLTSAVGGSLIVENVFSLPGIGSLIVASISSRDFPLIQSVVLAVAFLVIFINLFIDILYGLVDPRIRGGR</sequence>
<dbReference type="Pfam" id="PF19300">
    <property type="entry name" value="BPD_transp_1_N"/>
    <property type="match status" value="1"/>
</dbReference>
<dbReference type="SUPFAM" id="SSF161098">
    <property type="entry name" value="MetI-like"/>
    <property type="match status" value="1"/>
</dbReference>
<evidence type="ECO:0000256" key="3">
    <source>
        <dbReference type="ARBA" id="ARBA00022475"/>
    </source>
</evidence>
<dbReference type="InterPro" id="IPR000515">
    <property type="entry name" value="MetI-like"/>
</dbReference>
<feature type="transmembrane region" description="Helical" evidence="7">
    <location>
        <begin position="181"/>
        <end position="200"/>
    </location>
</feature>
<feature type="transmembrane region" description="Helical" evidence="7">
    <location>
        <begin position="12"/>
        <end position="30"/>
    </location>
</feature>
<dbReference type="InterPro" id="IPR045621">
    <property type="entry name" value="BPD_transp_1_N"/>
</dbReference>